<accession>A0A919A157</accession>
<feature type="region of interest" description="Disordered" evidence="1">
    <location>
        <begin position="1"/>
        <end position="44"/>
    </location>
</feature>
<gene>
    <name evidence="2" type="ORF">GCM10018785_57180</name>
</gene>
<name>A0A919A157_9ACTN</name>
<comment type="caution">
    <text evidence="2">The sequence shown here is derived from an EMBL/GenBank/DDBJ whole genome shotgun (WGS) entry which is preliminary data.</text>
</comment>
<reference evidence="2" key="1">
    <citation type="journal article" date="2014" name="Int. J. Syst. Evol. Microbiol.">
        <title>Complete genome sequence of Corynebacterium casei LMG S-19264T (=DSM 44701T), isolated from a smear-ripened cheese.</title>
        <authorList>
            <consortium name="US DOE Joint Genome Institute (JGI-PGF)"/>
            <person name="Walter F."/>
            <person name="Albersmeier A."/>
            <person name="Kalinowski J."/>
            <person name="Ruckert C."/>
        </authorList>
    </citation>
    <scope>NUCLEOTIDE SEQUENCE</scope>
    <source>
        <strain evidence="2">JCM 4784</strain>
    </source>
</reference>
<organism evidence="2 3">
    <name type="scientific">Streptomyces longispororuber</name>
    <dbReference type="NCBI Taxonomy" id="68230"/>
    <lineage>
        <taxon>Bacteria</taxon>
        <taxon>Bacillati</taxon>
        <taxon>Actinomycetota</taxon>
        <taxon>Actinomycetes</taxon>
        <taxon>Kitasatosporales</taxon>
        <taxon>Streptomycetaceae</taxon>
        <taxon>Streptomyces</taxon>
    </lineage>
</organism>
<evidence type="ECO:0008006" key="4">
    <source>
        <dbReference type="Google" id="ProtNLM"/>
    </source>
</evidence>
<dbReference type="AlphaFoldDB" id="A0A919A157"/>
<keyword evidence="3" id="KW-1185">Reference proteome</keyword>
<reference evidence="2" key="2">
    <citation type="submission" date="2020-09" db="EMBL/GenBank/DDBJ databases">
        <authorList>
            <person name="Sun Q."/>
            <person name="Ohkuma M."/>
        </authorList>
    </citation>
    <scope>NUCLEOTIDE SEQUENCE</scope>
    <source>
        <strain evidence="2">JCM 4784</strain>
    </source>
</reference>
<feature type="compositionally biased region" description="Pro residues" evidence="1">
    <location>
        <begin position="27"/>
        <end position="36"/>
    </location>
</feature>
<evidence type="ECO:0000313" key="3">
    <source>
        <dbReference type="Proteomes" id="UP000608024"/>
    </source>
</evidence>
<dbReference type="EMBL" id="BNBT01000119">
    <property type="protein sequence ID" value="GHE81719.1"/>
    <property type="molecule type" value="Genomic_DNA"/>
</dbReference>
<dbReference type="Proteomes" id="UP000608024">
    <property type="component" value="Unassembled WGS sequence"/>
</dbReference>
<evidence type="ECO:0000313" key="2">
    <source>
        <dbReference type="EMBL" id="GHE81719.1"/>
    </source>
</evidence>
<evidence type="ECO:0000256" key="1">
    <source>
        <dbReference type="SAM" id="MobiDB-lite"/>
    </source>
</evidence>
<sequence length="325" mass="34650">MRRHTPPEPLVPADFHRPDHRAGPPHAACPPSPGPAPGLGQTDRMRIELATEPGDPERPNEDYASVALPASGQGGTLVLLDGVTPPTGAVGCLHSVPWFTARLGGALVELSVSRPDLTLPEILAEAISRTADAHRDTCDLSHPRTPQATVVLARWDPERVAHLVLSDSALLVAGPGGEVEPVLDRRLDELPAAVRELRDAVRALPRGSVERQALRREYAAAVEALRNAEGGFYTAAADPTAAARAVTGELPRSAVTALAALTDGAGRWVETFREGDWTDCFALLRKDGPRGLVERVRELEAADPDGTAYPRAKRHDDAAVVYAEL</sequence>
<proteinExistence type="predicted"/>
<protein>
    <recommendedName>
        <fullName evidence="4">Protein phosphatase 2C-like protein</fullName>
    </recommendedName>
</protein>